<evidence type="ECO:0000313" key="2">
    <source>
        <dbReference type="EMBL" id="CAF0956924.1"/>
    </source>
</evidence>
<gene>
    <name evidence="1" type="ORF">EDS130_LOCUS4602</name>
    <name evidence="2" type="ORF">XAT740_LOCUS10972</name>
</gene>
<reference evidence="2" key="1">
    <citation type="submission" date="2021-02" db="EMBL/GenBank/DDBJ databases">
        <authorList>
            <person name="Nowell W R."/>
        </authorList>
    </citation>
    <scope>NUCLEOTIDE SEQUENCE</scope>
</reference>
<accession>A0A814DQJ7</accession>
<dbReference type="OrthoDB" id="10051807at2759"/>
<dbReference type="Proteomes" id="UP000663852">
    <property type="component" value="Unassembled WGS sequence"/>
</dbReference>
<keyword evidence="3" id="KW-1185">Reference proteome</keyword>
<name>A0A814DQJ7_ADIRI</name>
<comment type="caution">
    <text evidence="2">The sequence shown here is derived from an EMBL/GenBank/DDBJ whole genome shotgun (WGS) entry which is preliminary data.</text>
</comment>
<protein>
    <submittedName>
        <fullName evidence="2">Uncharacterized protein</fullName>
    </submittedName>
</protein>
<sequence>MSKTIRQKISHAIHTTFRSSPKPKQSKIMSCCSIKKPDDYEYIPYEFKQTSSKNDYIDLSECHSWLRSQSRDSGYSYDRPLESTRISTTDSASLATLSEISSIRSESIPTSFECCHCHCHHHVNNIVNKPVKYQRSMTKHKIYPFIL</sequence>
<evidence type="ECO:0000313" key="1">
    <source>
        <dbReference type="EMBL" id="CAF0796121.1"/>
    </source>
</evidence>
<evidence type="ECO:0000313" key="3">
    <source>
        <dbReference type="Proteomes" id="UP000663828"/>
    </source>
</evidence>
<organism evidence="2 3">
    <name type="scientific">Adineta ricciae</name>
    <name type="common">Rotifer</name>
    <dbReference type="NCBI Taxonomy" id="249248"/>
    <lineage>
        <taxon>Eukaryota</taxon>
        <taxon>Metazoa</taxon>
        <taxon>Spiralia</taxon>
        <taxon>Gnathifera</taxon>
        <taxon>Rotifera</taxon>
        <taxon>Eurotatoria</taxon>
        <taxon>Bdelloidea</taxon>
        <taxon>Adinetida</taxon>
        <taxon>Adinetidae</taxon>
        <taxon>Adineta</taxon>
    </lineage>
</organism>
<dbReference type="EMBL" id="CAJNOJ010000012">
    <property type="protein sequence ID" value="CAF0796121.1"/>
    <property type="molecule type" value="Genomic_DNA"/>
</dbReference>
<dbReference type="Proteomes" id="UP000663828">
    <property type="component" value="Unassembled WGS sequence"/>
</dbReference>
<dbReference type="EMBL" id="CAJNOR010000593">
    <property type="protein sequence ID" value="CAF0956924.1"/>
    <property type="molecule type" value="Genomic_DNA"/>
</dbReference>
<proteinExistence type="predicted"/>
<dbReference type="AlphaFoldDB" id="A0A814DQJ7"/>